<comment type="caution">
    <text evidence="3">The sequence shown here is derived from an EMBL/GenBank/DDBJ whole genome shotgun (WGS) entry which is preliminary data.</text>
</comment>
<keyword evidence="4" id="KW-1185">Reference proteome</keyword>
<accession>A0ABP7GSH1</accession>
<feature type="transmembrane region" description="Helical" evidence="2">
    <location>
        <begin position="241"/>
        <end position="264"/>
    </location>
</feature>
<feature type="transmembrane region" description="Helical" evidence="2">
    <location>
        <begin position="207"/>
        <end position="229"/>
    </location>
</feature>
<protein>
    <submittedName>
        <fullName evidence="3">Uncharacterized protein</fullName>
    </submittedName>
</protein>
<feature type="transmembrane region" description="Helical" evidence="2">
    <location>
        <begin position="46"/>
        <end position="67"/>
    </location>
</feature>
<evidence type="ECO:0000256" key="2">
    <source>
        <dbReference type="SAM" id="Phobius"/>
    </source>
</evidence>
<name>A0ABP7GSH1_9MICO</name>
<evidence type="ECO:0000256" key="1">
    <source>
        <dbReference type="SAM" id="MobiDB-lite"/>
    </source>
</evidence>
<gene>
    <name evidence="3" type="ORF">GCM10022240_26760</name>
</gene>
<dbReference type="Proteomes" id="UP001500540">
    <property type="component" value="Unassembled WGS sequence"/>
</dbReference>
<evidence type="ECO:0000313" key="4">
    <source>
        <dbReference type="Proteomes" id="UP001500540"/>
    </source>
</evidence>
<reference evidence="4" key="1">
    <citation type="journal article" date="2019" name="Int. J. Syst. Evol. Microbiol.">
        <title>The Global Catalogue of Microorganisms (GCM) 10K type strain sequencing project: providing services to taxonomists for standard genome sequencing and annotation.</title>
        <authorList>
            <consortium name="The Broad Institute Genomics Platform"/>
            <consortium name="The Broad Institute Genome Sequencing Center for Infectious Disease"/>
            <person name="Wu L."/>
            <person name="Ma J."/>
        </authorList>
    </citation>
    <scope>NUCLEOTIDE SEQUENCE [LARGE SCALE GENOMIC DNA]</scope>
    <source>
        <strain evidence="4">JCM 16950</strain>
    </source>
</reference>
<feature type="transmembrane region" description="Helical" evidence="2">
    <location>
        <begin position="99"/>
        <end position="121"/>
    </location>
</feature>
<feature type="transmembrane region" description="Helical" evidence="2">
    <location>
        <begin position="173"/>
        <end position="195"/>
    </location>
</feature>
<evidence type="ECO:0000313" key="3">
    <source>
        <dbReference type="EMBL" id="GAA3773491.1"/>
    </source>
</evidence>
<keyword evidence="2" id="KW-0812">Transmembrane</keyword>
<feature type="transmembrane region" description="Helical" evidence="2">
    <location>
        <begin position="74"/>
        <end position="93"/>
    </location>
</feature>
<sequence>MTRTRIGPRPPIVRSLGLALVLITASILLIAALAVAEAIATAEATVWMIVLAVIGGLVYAGAGLIAWSRRPSNTLGPIMLLGAVVWLVGALGANGPSPVALTAVVIGSVPLAVVVHLLLAFPSGRLRSPAAHGVVAAGYAVSLILQIPLYLWNPDASPGGVLAIADRPGPATVGAWVQAAAGISVMICTAGILISRLRRAPRERRRVLTPLYGYGIAAVLLVPLAPWLLGPIAPIGGQISFVVQSILLAGAPLLFTLTILLGGFAQTGELEELGTWLGRAAGQRPQLAAALAHALGDDTVQLAYWMPGRGGYVDAEGQLLPEPASDESRGAVEIEVDGRLVGGVRYDRTLIADPVRGTGDRHRRRPAAADGAAARQPARAAAVACAHRRGRRSRAAAGRAEPA</sequence>
<organism evidence="3 4">
    <name type="scientific">Microbacterium kribbense</name>
    <dbReference type="NCBI Taxonomy" id="433645"/>
    <lineage>
        <taxon>Bacteria</taxon>
        <taxon>Bacillati</taxon>
        <taxon>Actinomycetota</taxon>
        <taxon>Actinomycetes</taxon>
        <taxon>Micrococcales</taxon>
        <taxon>Microbacteriaceae</taxon>
        <taxon>Microbacterium</taxon>
    </lineage>
</organism>
<dbReference type="RefSeq" id="WP_344784457.1">
    <property type="nucleotide sequence ID" value="NZ_BAABAF010000009.1"/>
</dbReference>
<keyword evidence="2" id="KW-0472">Membrane</keyword>
<feature type="transmembrane region" description="Helical" evidence="2">
    <location>
        <begin position="133"/>
        <end position="153"/>
    </location>
</feature>
<feature type="region of interest" description="Disordered" evidence="1">
    <location>
        <begin position="355"/>
        <end position="376"/>
    </location>
</feature>
<dbReference type="EMBL" id="BAABAF010000009">
    <property type="protein sequence ID" value="GAA3773491.1"/>
    <property type="molecule type" value="Genomic_DNA"/>
</dbReference>
<keyword evidence="2" id="KW-1133">Transmembrane helix</keyword>
<proteinExistence type="predicted"/>